<dbReference type="RefSeq" id="WP_182558804.1">
    <property type="nucleotide sequence ID" value="NZ_JACGWT010000001.1"/>
</dbReference>
<dbReference type="GO" id="GO:0005975">
    <property type="term" value="P:carbohydrate metabolic process"/>
    <property type="evidence" value="ECO:0007669"/>
    <property type="project" value="UniProtKB-ARBA"/>
</dbReference>
<feature type="domain" description="Bacterial Ig-like" evidence="3">
    <location>
        <begin position="1083"/>
        <end position="1160"/>
    </location>
</feature>
<feature type="domain" description="Bacterial Ig-like" evidence="3">
    <location>
        <begin position="444"/>
        <end position="517"/>
    </location>
</feature>
<evidence type="ECO:0008006" key="6">
    <source>
        <dbReference type="Google" id="ProtNLM"/>
    </source>
</evidence>
<comment type="caution">
    <text evidence="4">The sequence shown here is derived from an EMBL/GenBank/DDBJ whole genome shotgun (WGS) entry which is preliminary data.</text>
</comment>
<evidence type="ECO:0000313" key="5">
    <source>
        <dbReference type="Proteomes" id="UP000523079"/>
    </source>
</evidence>
<feature type="domain" description="Bacterial Ig-like" evidence="3">
    <location>
        <begin position="347"/>
        <end position="424"/>
    </location>
</feature>
<keyword evidence="5" id="KW-1185">Reference proteome</keyword>
<reference evidence="4 5" key="1">
    <citation type="submission" date="2020-07" db="EMBL/GenBank/DDBJ databases">
        <title>Sequencing the genomes of 1000 actinobacteria strains.</title>
        <authorList>
            <person name="Klenk H.-P."/>
        </authorList>
    </citation>
    <scope>NUCLEOTIDE SEQUENCE [LARGE SCALE GENOMIC DNA]</scope>
    <source>
        <strain evidence="4 5">DSM 100723</strain>
    </source>
</reference>
<organism evidence="4 5">
    <name type="scientific">Microlunatus kandeliicorticis</name>
    <dbReference type="NCBI Taxonomy" id="1759536"/>
    <lineage>
        <taxon>Bacteria</taxon>
        <taxon>Bacillati</taxon>
        <taxon>Actinomycetota</taxon>
        <taxon>Actinomycetes</taxon>
        <taxon>Propionibacteriales</taxon>
        <taxon>Propionibacteriaceae</taxon>
        <taxon>Microlunatus</taxon>
    </lineage>
</organism>
<feature type="domain" description="Bacterial Ig-like" evidence="3">
    <location>
        <begin position="1361"/>
        <end position="1434"/>
    </location>
</feature>
<evidence type="ECO:0000259" key="2">
    <source>
        <dbReference type="Pfam" id="PF17936"/>
    </source>
</evidence>
<dbReference type="NCBIfam" id="NF033510">
    <property type="entry name" value="Ca_tandemer"/>
    <property type="match status" value="17"/>
</dbReference>
<feature type="region of interest" description="Disordered" evidence="1">
    <location>
        <begin position="1783"/>
        <end position="1829"/>
    </location>
</feature>
<feature type="domain" description="Bacterial Ig-like" evidence="3">
    <location>
        <begin position="994"/>
        <end position="1069"/>
    </location>
</feature>
<feature type="domain" description="Bacterial Ig" evidence="2">
    <location>
        <begin position="2005"/>
        <end position="2075"/>
    </location>
</feature>
<dbReference type="Pfam" id="PF19077">
    <property type="entry name" value="Big_13"/>
    <property type="match status" value="12"/>
</dbReference>
<gene>
    <name evidence="4" type="ORF">FHX74_000871</name>
</gene>
<feature type="domain" description="Bacterial Ig-like" evidence="3">
    <location>
        <begin position="1176"/>
        <end position="1253"/>
    </location>
</feature>
<feature type="domain" description="Bacterial Ig-like" evidence="3">
    <location>
        <begin position="1638"/>
        <end position="1710"/>
    </location>
</feature>
<feature type="region of interest" description="Disordered" evidence="1">
    <location>
        <begin position="1536"/>
        <end position="1555"/>
    </location>
</feature>
<sequence length="2268" mass="219806">MRRLVNAFLCSLLVLGTVLGLLGTGASRAVAAPLPAAFTGSAGGTVANVSVTTAGLNLAGVRLADTAASADSGASPRTSAVSRNLGATVAGLGVAVDSNSQTAPPDNTDASTSNLAAVNALGIGASALTASDLARWTGDASCVPDQLSNAYVRTGGVTVNPSIAGISLGAPVLTTGAGTTRGITSLVGAGLNKAVRGSVTGGVTGVNVLGAVGIDIADTTLSATADGSTGAAGFAFTPNTISYTYQGTTRTLAAGTSTTITLGTVLAGQQVITLTANNPTTTGNGRSASTAVTVLSIGITVKAPATGTTLATVGVDLLPLRAAATAPVGGIDCPPAAPVLTGPGNGTTTNDSTPEITGTGTPGASVNVTVDGTVRSAVTTVGNDGTWSWSPTTPLADGSHTISATQTVNGAVSPSSGNRSFTIDATAPARPVITAPTDGSLLATRRPTVQGAAEAGSSVVVRVDGTSVGSTTATGAGTFSLVPNTDLADGSHTITAQATDTAGNTSATSAGVTVQVDATAPAAPVLTTPANGVSTRDATPVISGTAEAGSTVTATVDGTALTTTATAGSGGAYALTAPTLSEGSHTVFVTATDAAGNVSAASATHTFSVDRTAPAAPVITATADGSVINTALPTITGSGENGAIVTVSIDGTVAGGATVSGGAWSLTLSTPLTDGPHTVTAVQTDAAGNTSTIATAQFGVDTATPAAPLITAPANGALVRGPDITLVGTGEAGASVTVQRSGGGSYGPVTVTSAGTWSVPVTGLSDGSATFTARQTDAAGNQSAASATVTLTVTTSGPVPPVITAPATGAVTANPSVTVQGTGVAGATVTLYEGSATVLGTATVSSGGTWTLTRTFADGPHSLYATQDQGVGSSPASAVVIISIDTVAPAVPVVVSPANGTVTADRTPIVAGTGEPGARVTVTVGGTTLPVVTVLGDGTWSAPVTAPLADAVYTVTAVQRDAAGNASPTATSTFEVLASAPPAPGVDTPADGAVVGTTTPALGGTGETGDTVLVSVDGVAVGSAPVANGRWSLTLATPLAQGTHQLSVTQRGRSGLLSTATDTAFVVDTVAPDAPVLTAPADNAVLSVTTVTVRGTAEPNSTVTVSLNGGTAGTAQANGAGIWSLTTATLAEGSYTVTATAQDAAGNTSVASVGRTFTIDRTAPAAPLLTSPSAGAVINDPTPLLTGSGEPGATVAVSVDGGAPQTALVDVNGLWQLTVSPALIDGAHTLTLLQTDRAGNVSVGRNVTLTVDTQAPATPVITAPTEGAILTGPDATVTGTGEPGSTLALTLDGTAQPPVVVPGNGIWSVALTGLSPTAHTVSATLTDAAQNVSNAATRSFEIAPTAPAAPVITVPTAGALVGDATPTVSGTGVDGATVTVRVDGTVVGTATVAGTAWSLGLTDPLADGPHTATATQAVGIVDSGESTPVSFTVDATPPVAPVVTTPADGTVVADDTPTITGTGETGSTVTVYIDNAPQGSAPVTNGSWTFTPTLALTAGPHLISATQTDAAGNVSDPSTSVRITVDTDAPAAPVITGPANGGAVNDPTPDVTGTGQPGATVVVTVDGGAQVTTTVGTDGRWSVTLPTLADGPHTAVASLTGTNGLPAVGTASVAFTVDTVSPSAPVIVTPPTGAVLGTATPTITGTGEPAATVTVKDGSRTLGTAVVNDQGNWSLVSAPLAEGQHVLTATQTDRAGNPSSVSSAHPVSVDLTAPAAPSIGTPPNGAELPVGPVTISGTGEPGASLVLLVNGAPLAPVTVNDQGGWTATLTNPATAPYTVSATQTDAAGNRSPASPTVSFTVSTTPRPSAPVITVPADGSTTTDRTPTISGTATAGATVAVTLDGTLIDTVTAGSTGAWSVDVTATQPYGQHVIAATQTVGARTSSPASSTVTVLPVGGRLPAPVITTPATRYRTTPVTAISGTGEPGAQVSVTVDGGSSPRGTVTVGGNGIWTLTVDPALGEGTHTIAATQAVFGLPATASDPARATVTVDSRALAPVITSPRNNTEITDATPTVTGTAEPGARVTLYTNGGSPRTVTANATTGAWSLTLPTQKDGKLAFTASQVDLAGNVSPRSGTVTVTLRTVALPVVVAPKVTSTSTRLLVIGTGQPKASIRLTVTSGSKVVKVGPATVGSTRQWFLVTPVLAGGTWKVQAAQSISGKPTLSSNTTTVKIIGSTSATKPKITSPKTEVSVSSNKLTMSGTGAKGTRIGIIGTGGRFYGIGTVNSSGKWSIPITLRPGTTLFNAVQINKDSSEIISPTITVRLKSR</sequence>
<feature type="domain" description="Bacterial Ig-like" evidence="3">
    <location>
        <begin position="534"/>
        <end position="610"/>
    </location>
</feature>
<evidence type="ECO:0000256" key="1">
    <source>
        <dbReference type="SAM" id="MobiDB-lite"/>
    </source>
</evidence>
<dbReference type="EMBL" id="JACGWT010000001">
    <property type="protein sequence ID" value="MBA8793277.1"/>
    <property type="molecule type" value="Genomic_DNA"/>
</dbReference>
<feature type="domain" description="Bacterial Ig" evidence="2">
    <location>
        <begin position="1733"/>
        <end position="1795"/>
    </location>
</feature>
<protein>
    <recommendedName>
        <fullName evidence="6">Ig-like domain (Group 3)</fullName>
    </recommendedName>
</protein>
<feature type="domain" description="Bacterial Ig-like" evidence="3">
    <location>
        <begin position="1541"/>
        <end position="1619"/>
    </location>
</feature>
<evidence type="ECO:0000313" key="4">
    <source>
        <dbReference type="EMBL" id="MBA8793277.1"/>
    </source>
</evidence>
<name>A0A7W3IQB7_9ACTN</name>
<dbReference type="Pfam" id="PF17936">
    <property type="entry name" value="Big_6"/>
    <property type="match status" value="5"/>
</dbReference>
<proteinExistence type="predicted"/>
<dbReference type="InterPro" id="IPR013783">
    <property type="entry name" value="Ig-like_fold"/>
</dbReference>
<feature type="domain" description="Bacterial Ig" evidence="2">
    <location>
        <begin position="719"/>
        <end position="788"/>
    </location>
</feature>
<dbReference type="PANTHER" id="PTHR34677">
    <property type="match status" value="1"/>
</dbReference>
<feature type="domain" description="Bacterial Ig-like" evidence="3">
    <location>
        <begin position="901"/>
        <end position="976"/>
    </location>
</feature>
<feature type="domain" description="Bacterial Ig-like" evidence="3">
    <location>
        <begin position="1451"/>
        <end position="1527"/>
    </location>
</feature>
<accession>A0A7W3IQB7</accession>
<dbReference type="PANTHER" id="PTHR34677:SF3">
    <property type="entry name" value="BACTERIAL IG-LIKE DOMAIN-CONTAINING PROTEIN"/>
    <property type="match status" value="1"/>
</dbReference>
<dbReference type="Gene3D" id="2.60.40.10">
    <property type="entry name" value="Immunoglobulins"/>
    <property type="match status" value="19"/>
</dbReference>
<feature type="domain" description="Bacterial Ig-like" evidence="3">
    <location>
        <begin position="625"/>
        <end position="702"/>
    </location>
</feature>
<evidence type="ECO:0000259" key="3">
    <source>
        <dbReference type="Pfam" id="PF19077"/>
    </source>
</evidence>
<feature type="domain" description="Bacterial Ig" evidence="2">
    <location>
        <begin position="1269"/>
        <end position="1337"/>
    </location>
</feature>
<dbReference type="InterPro" id="IPR044016">
    <property type="entry name" value="Big_13"/>
</dbReference>
<feature type="domain" description="Bacterial Ig" evidence="2">
    <location>
        <begin position="1821"/>
        <end position="1891"/>
    </location>
</feature>
<feature type="compositionally biased region" description="Low complexity" evidence="1">
    <location>
        <begin position="1791"/>
        <end position="1806"/>
    </location>
</feature>
<dbReference type="Proteomes" id="UP000523079">
    <property type="component" value="Unassembled WGS sequence"/>
</dbReference>
<feature type="compositionally biased region" description="Polar residues" evidence="1">
    <location>
        <begin position="1818"/>
        <end position="1829"/>
    </location>
</feature>
<dbReference type="InterPro" id="IPR041498">
    <property type="entry name" value="Big_6"/>
</dbReference>